<comment type="caution">
    <text evidence="2">The sequence shown here is derived from an EMBL/GenBank/DDBJ whole genome shotgun (WGS) entry which is preliminary data.</text>
</comment>
<reference evidence="2 3" key="1">
    <citation type="journal article" date="2019" name="Genome Biol. Evol.">
        <title>Insights into the evolution of the New World diploid cottons (Gossypium, subgenus Houzingenia) based on genome sequencing.</title>
        <authorList>
            <person name="Grover C.E."/>
            <person name="Arick M.A. 2nd"/>
            <person name="Thrash A."/>
            <person name="Conover J.L."/>
            <person name="Sanders W.S."/>
            <person name="Peterson D.G."/>
            <person name="Frelichowski J.E."/>
            <person name="Scheffler J.A."/>
            <person name="Scheffler B.E."/>
            <person name="Wendel J.F."/>
        </authorList>
    </citation>
    <scope>NUCLEOTIDE SEQUENCE [LARGE SCALE GENOMIC DNA]</scope>
    <source>
        <strain evidence="2">5</strain>
        <tissue evidence="2">Leaf</tissue>
    </source>
</reference>
<evidence type="ECO:0000313" key="3">
    <source>
        <dbReference type="Proteomes" id="UP000593579"/>
    </source>
</evidence>
<keyword evidence="3" id="KW-1185">Reference proteome</keyword>
<dbReference type="Proteomes" id="UP000593579">
    <property type="component" value="Unassembled WGS sequence"/>
</dbReference>
<sequence>MGDDTPNEGFGDSNEHTNENEGIPLNKAPSNSYYETLIIARTLGVVLDKEKKSSSSIKLLGKTLTTWIEKLFESMSSP</sequence>
<evidence type="ECO:0000256" key="1">
    <source>
        <dbReference type="SAM" id="MobiDB-lite"/>
    </source>
</evidence>
<dbReference type="EMBL" id="JABEZY010271834">
    <property type="protein sequence ID" value="MBA0755803.1"/>
    <property type="molecule type" value="Genomic_DNA"/>
</dbReference>
<proteinExistence type="predicted"/>
<dbReference type="AlphaFoldDB" id="A0A7J9D4Z2"/>
<protein>
    <submittedName>
        <fullName evidence="2">Uncharacterized protein</fullName>
    </submittedName>
</protein>
<organism evidence="2 3">
    <name type="scientific">Gossypium gossypioides</name>
    <name type="common">Mexican cotton</name>
    <name type="synonym">Selera gossypioides</name>
    <dbReference type="NCBI Taxonomy" id="34282"/>
    <lineage>
        <taxon>Eukaryota</taxon>
        <taxon>Viridiplantae</taxon>
        <taxon>Streptophyta</taxon>
        <taxon>Embryophyta</taxon>
        <taxon>Tracheophyta</taxon>
        <taxon>Spermatophyta</taxon>
        <taxon>Magnoliopsida</taxon>
        <taxon>eudicotyledons</taxon>
        <taxon>Gunneridae</taxon>
        <taxon>Pentapetalae</taxon>
        <taxon>rosids</taxon>
        <taxon>malvids</taxon>
        <taxon>Malvales</taxon>
        <taxon>Malvaceae</taxon>
        <taxon>Malvoideae</taxon>
        <taxon>Gossypium</taxon>
    </lineage>
</organism>
<accession>A0A7J9D4Z2</accession>
<evidence type="ECO:0000313" key="2">
    <source>
        <dbReference type="EMBL" id="MBA0755803.1"/>
    </source>
</evidence>
<feature type="non-terminal residue" evidence="2">
    <location>
        <position position="78"/>
    </location>
</feature>
<feature type="region of interest" description="Disordered" evidence="1">
    <location>
        <begin position="1"/>
        <end position="29"/>
    </location>
</feature>
<gene>
    <name evidence="2" type="ORF">Gogos_021763</name>
</gene>
<name>A0A7J9D4Z2_GOSGO</name>